<protein>
    <recommendedName>
        <fullName evidence="4">Fungal lipase-type domain-containing protein</fullName>
    </recommendedName>
</protein>
<evidence type="ECO:0000256" key="1">
    <source>
        <dbReference type="ARBA" id="ARBA00022801"/>
    </source>
</evidence>
<dbReference type="SUPFAM" id="SSF53474">
    <property type="entry name" value="alpha/beta-Hydrolases"/>
    <property type="match status" value="1"/>
</dbReference>
<sequence length="744" mass="81928">MDSLCLKTGINGITPAIHVGGGLDLRTNPPQVSAVGRSTVDKSTTSQKQKTVFSRFSFKYPLKSLLAGGGGGGNYNGMALDEDVLVENSEGRVCDEGGGDGGAMVMEGQSENWVLKILHVRSLWREDQKKSGSLGTELGHEEKGGGGAVDDQRKGSDGDGDGEGDDNEDEDDEECAGCRVEDDDEQEEAKFDRNSFSRLLRRVSLAEARLYSQMSYLGNLAYCIPKIQPGNLLRCYGLRLVTSSIEKKELAAKAETNQESAEIQEEEKSPMDDEEGNKHKSNGYRISASTAYQIAASAASYLHSHTRAILPFKSSKNEDCECEETGGSCDDVRIMNSEMASFMATTDSVTAVVAAKEEVKQAVADDLNSTHSSPCEWFICDDDHSGTRFFVIQGSESLASWQANLLFEPIQFEELDVLVHRGIYEAAKGIYEQMLPEVRAHLKSHGDQATFRFTGHSLGGSLALLINLMLLIRHEVPISSLLPVITFGAPAIMCGGDHLLLKLGLPRSHVQSITMHRDIVPRAFSCNYPNHVAEFLKAVNRNFRNHPCLNNQKLLYSPMGELLILQPDEKFSPSHHLLPSGIGLYLLSCSSSEANVAEKHLLDAKMVFLNSPHPLEILRDRSAYGSEGSIQRDHDMNSYLKSVRGVIRQELNQIRKAKREHRRKVWWPLVSPRGVNAGAIVGRTVAKINLGQDRLKFSGVLQSGKESLKRFSRIVASQHMHLFVVLLFPARLLLLGAYSVLSIR</sequence>
<keyword evidence="6" id="KW-1185">Reference proteome</keyword>
<dbReference type="PANTHER" id="PTHR46483:SF4">
    <property type="entry name" value="PHOSPHOLIPASE A1 PLIP2, CHLOROPLASTIC"/>
    <property type="match status" value="1"/>
</dbReference>
<dbReference type="Proteomes" id="UP000796880">
    <property type="component" value="Unassembled WGS sequence"/>
</dbReference>
<reference evidence="5" key="1">
    <citation type="submission" date="2020-03" db="EMBL/GenBank/DDBJ databases">
        <title>A high-quality chromosome-level genome assembly of a woody plant with both climbing and erect habits, Rhamnella rubrinervis.</title>
        <authorList>
            <person name="Lu Z."/>
            <person name="Yang Y."/>
            <person name="Zhu X."/>
            <person name="Sun Y."/>
        </authorList>
    </citation>
    <scope>NUCLEOTIDE SEQUENCE</scope>
    <source>
        <strain evidence="5">BYM</strain>
        <tissue evidence="5">Leaf</tissue>
    </source>
</reference>
<dbReference type="PANTHER" id="PTHR46483">
    <property type="entry name" value="PHOSPHOLIPASE A1 PLIP2, CHLOROPLASTIC"/>
    <property type="match status" value="1"/>
</dbReference>
<dbReference type="InterPro" id="IPR002921">
    <property type="entry name" value="Fungal_lipase-type"/>
</dbReference>
<comment type="caution">
    <text evidence="5">The sequence shown here is derived from an EMBL/GenBank/DDBJ whole genome shotgun (WGS) entry which is preliminary data.</text>
</comment>
<dbReference type="InterPro" id="IPR029058">
    <property type="entry name" value="AB_hydrolase_fold"/>
</dbReference>
<evidence type="ECO:0000313" key="5">
    <source>
        <dbReference type="EMBL" id="KAF3436526.1"/>
    </source>
</evidence>
<dbReference type="AlphaFoldDB" id="A0A8K0GT52"/>
<evidence type="ECO:0000256" key="2">
    <source>
        <dbReference type="SAM" id="MobiDB-lite"/>
    </source>
</evidence>
<evidence type="ECO:0000256" key="3">
    <source>
        <dbReference type="SAM" id="Phobius"/>
    </source>
</evidence>
<keyword evidence="3" id="KW-0472">Membrane</keyword>
<evidence type="ECO:0000259" key="4">
    <source>
        <dbReference type="Pfam" id="PF01764"/>
    </source>
</evidence>
<dbReference type="GO" id="GO:0006629">
    <property type="term" value="P:lipid metabolic process"/>
    <property type="evidence" value="ECO:0007669"/>
    <property type="project" value="InterPro"/>
</dbReference>
<keyword evidence="3" id="KW-0812">Transmembrane</keyword>
<dbReference type="EMBL" id="VOIH02000010">
    <property type="protein sequence ID" value="KAF3436526.1"/>
    <property type="molecule type" value="Genomic_DNA"/>
</dbReference>
<dbReference type="InterPro" id="IPR043367">
    <property type="entry name" value="PLIP1/2/3"/>
</dbReference>
<feature type="region of interest" description="Disordered" evidence="2">
    <location>
        <begin position="251"/>
        <end position="281"/>
    </location>
</feature>
<dbReference type="GO" id="GO:0008970">
    <property type="term" value="F:phospholipase A1 activity"/>
    <property type="evidence" value="ECO:0007669"/>
    <property type="project" value="InterPro"/>
</dbReference>
<feature type="compositionally biased region" description="Basic and acidic residues" evidence="2">
    <location>
        <begin position="138"/>
        <end position="157"/>
    </location>
</feature>
<organism evidence="5 6">
    <name type="scientific">Rhamnella rubrinervis</name>
    <dbReference type="NCBI Taxonomy" id="2594499"/>
    <lineage>
        <taxon>Eukaryota</taxon>
        <taxon>Viridiplantae</taxon>
        <taxon>Streptophyta</taxon>
        <taxon>Embryophyta</taxon>
        <taxon>Tracheophyta</taxon>
        <taxon>Spermatophyta</taxon>
        <taxon>Magnoliopsida</taxon>
        <taxon>eudicotyledons</taxon>
        <taxon>Gunneridae</taxon>
        <taxon>Pentapetalae</taxon>
        <taxon>rosids</taxon>
        <taxon>fabids</taxon>
        <taxon>Rosales</taxon>
        <taxon>Rhamnaceae</taxon>
        <taxon>rhamnoid group</taxon>
        <taxon>Rhamneae</taxon>
        <taxon>Rhamnella</taxon>
    </lineage>
</organism>
<feature type="compositionally biased region" description="Acidic residues" evidence="2">
    <location>
        <begin position="158"/>
        <end position="187"/>
    </location>
</feature>
<name>A0A8K0GT52_9ROSA</name>
<dbReference type="OrthoDB" id="438440at2759"/>
<gene>
    <name evidence="5" type="ORF">FNV43_RR23618</name>
</gene>
<accession>A0A8K0GT52</accession>
<proteinExistence type="predicted"/>
<feature type="region of interest" description="Disordered" evidence="2">
    <location>
        <begin position="130"/>
        <end position="190"/>
    </location>
</feature>
<dbReference type="Pfam" id="PF01764">
    <property type="entry name" value="Lipase_3"/>
    <property type="match status" value="1"/>
</dbReference>
<feature type="domain" description="Fungal lipase-type" evidence="4">
    <location>
        <begin position="390"/>
        <end position="527"/>
    </location>
</feature>
<dbReference type="Gene3D" id="3.40.50.1820">
    <property type="entry name" value="alpha/beta hydrolase"/>
    <property type="match status" value="1"/>
</dbReference>
<feature type="transmembrane region" description="Helical" evidence="3">
    <location>
        <begin position="720"/>
        <end position="741"/>
    </location>
</feature>
<keyword evidence="1" id="KW-0378">Hydrolase</keyword>
<evidence type="ECO:0000313" key="6">
    <source>
        <dbReference type="Proteomes" id="UP000796880"/>
    </source>
</evidence>
<keyword evidence="3" id="KW-1133">Transmembrane helix</keyword>
<dbReference type="CDD" id="cd00519">
    <property type="entry name" value="Lipase_3"/>
    <property type="match status" value="1"/>
</dbReference>